<gene>
    <name evidence="1" type="ORF">PGTUg99_009321</name>
</gene>
<protein>
    <submittedName>
        <fullName evidence="1">Uncharacterized protein</fullName>
    </submittedName>
</protein>
<dbReference type="AlphaFoldDB" id="A0A5B0LH65"/>
<organism evidence="1 2">
    <name type="scientific">Puccinia graminis f. sp. tritici</name>
    <dbReference type="NCBI Taxonomy" id="56615"/>
    <lineage>
        <taxon>Eukaryota</taxon>
        <taxon>Fungi</taxon>
        <taxon>Dikarya</taxon>
        <taxon>Basidiomycota</taxon>
        <taxon>Pucciniomycotina</taxon>
        <taxon>Pucciniomycetes</taxon>
        <taxon>Pucciniales</taxon>
        <taxon>Pucciniaceae</taxon>
        <taxon>Puccinia</taxon>
    </lineage>
</organism>
<accession>A0A5B0LH65</accession>
<name>A0A5B0LH65_PUCGR</name>
<reference evidence="1 2" key="1">
    <citation type="submission" date="2019-05" db="EMBL/GenBank/DDBJ databases">
        <title>Emergence of the Ug99 lineage of the wheat stem rust pathogen through somatic hybridization.</title>
        <authorList>
            <person name="Li F."/>
            <person name="Upadhyaya N.M."/>
            <person name="Sperschneider J."/>
            <person name="Matny O."/>
            <person name="Nguyen-Phuc H."/>
            <person name="Mago R."/>
            <person name="Raley C."/>
            <person name="Miller M.E."/>
            <person name="Silverstein K.A.T."/>
            <person name="Henningsen E."/>
            <person name="Hirsch C.D."/>
            <person name="Visser B."/>
            <person name="Pretorius Z.A."/>
            <person name="Steffenson B.J."/>
            <person name="Schwessinger B."/>
            <person name="Dodds P.N."/>
            <person name="Figueroa M."/>
        </authorList>
    </citation>
    <scope>NUCLEOTIDE SEQUENCE [LARGE SCALE GENOMIC DNA]</scope>
    <source>
        <strain evidence="1 2">Ug99</strain>
    </source>
</reference>
<evidence type="ECO:0000313" key="2">
    <source>
        <dbReference type="Proteomes" id="UP000325313"/>
    </source>
</evidence>
<evidence type="ECO:0000313" key="1">
    <source>
        <dbReference type="EMBL" id="KAA1063952.1"/>
    </source>
</evidence>
<dbReference type="EMBL" id="VDEP01000518">
    <property type="protein sequence ID" value="KAA1063952.1"/>
    <property type="molecule type" value="Genomic_DNA"/>
</dbReference>
<sequence>MGVGENNSSLDGIPPSSSLLLSLYYIAITLHPSPSTHFTFKDCKRIETTLTSTPT</sequence>
<comment type="caution">
    <text evidence="1">The sequence shown here is derived from an EMBL/GenBank/DDBJ whole genome shotgun (WGS) entry which is preliminary data.</text>
</comment>
<proteinExistence type="predicted"/>
<dbReference type="Proteomes" id="UP000325313">
    <property type="component" value="Unassembled WGS sequence"/>
</dbReference>